<feature type="binding site" evidence="8">
    <location>
        <position position="85"/>
    </location>
    <ligand>
        <name>a divalent metal cation</name>
        <dbReference type="ChEBI" id="CHEBI:60240"/>
        <label>1</label>
    </ligand>
</feature>
<feature type="binding site" evidence="8">
    <location>
        <position position="65"/>
    </location>
    <ligand>
        <name>substrate</name>
    </ligand>
</feature>
<dbReference type="Gene3D" id="1.10.10.10">
    <property type="entry name" value="Winged helix-like DNA-binding domain superfamily/Winged helix DNA-binding domain"/>
    <property type="match status" value="1"/>
</dbReference>
<dbReference type="EC" id="3.4.11.18" evidence="8 9"/>
<comment type="subunit">
    <text evidence="8">Monomer.</text>
</comment>
<evidence type="ECO:0000256" key="6">
    <source>
        <dbReference type="ARBA" id="ARBA00022723"/>
    </source>
</evidence>
<evidence type="ECO:0000256" key="8">
    <source>
        <dbReference type="HAMAP-Rule" id="MF_01975"/>
    </source>
</evidence>
<keyword evidence="7 8" id="KW-0378">Hydrolase</keyword>
<reference evidence="11 12" key="1">
    <citation type="submission" date="2020-09" db="EMBL/GenBank/DDBJ databases">
        <title>Genomic characterization of a novel Parvarchaeota family in acid mine drainage sediments.</title>
        <authorList>
            <person name="Luo Z.-H."/>
        </authorList>
    </citation>
    <scope>NUCLEOTIDE SEQUENCE [LARGE SCALE GENOMIC DNA]</scope>
    <source>
        <strain evidence="11">TL1-5_bins.178</strain>
    </source>
</reference>
<dbReference type="GO" id="GO:0046872">
    <property type="term" value="F:metal ion binding"/>
    <property type="evidence" value="ECO:0007669"/>
    <property type="project" value="UniProtKB-UniRule"/>
</dbReference>
<dbReference type="PANTHER" id="PTHR45777:SF2">
    <property type="entry name" value="METHIONINE AMINOPEPTIDASE 2"/>
    <property type="match status" value="1"/>
</dbReference>
<feature type="binding site" evidence="8">
    <location>
        <position position="156"/>
    </location>
    <ligand>
        <name>a divalent metal cation</name>
        <dbReference type="ChEBI" id="CHEBI:60240"/>
        <label>2</label>
        <note>catalytic</note>
    </ligand>
</feature>
<dbReference type="PRINTS" id="PR00599">
    <property type="entry name" value="MAPEPTIDASE"/>
</dbReference>
<evidence type="ECO:0000256" key="1">
    <source>
        <dbReference type="ARBA" id="ARBA00000294"/>
    </source>
</evidence>
<feature type="binding site" evidence="8">
    <location>
        <position position="164"/>
    </location>
    <ligand>
        <name>substrate</name>
    </ligand>
</feature>
<evidence type="ECO:0000256" key="9">
    <source>
        <dbReference type="RuleBase" id="RU003653"/>
    </source>
</evidence>
<keyword evidence="4 8" id="KW-0031">Aminopeptidase</keyword>
<comment type="cofactor">
    <cofactor evidence="2">
        <name>Mn(2+)</name>
        <dbReference type="ChEBI" id="CHEBI:29035"/>
    </cofactor>
</comment>
<evidence type="ECO:0000256" key="4">
    <source>
        <dbReference type="ARBA" id="ARBA00022438"/>
    </source>
</evidence>
<feature type="binding site" evidence="8">
    <location>
        <position position="189"/>
    </location>
    <ligand>
        <name>a divalent metal cation</name>
        <dbReference type="ChEBI" id="CHEBI:60240"/>
        <label>2</label>
        <note>catalytic</note>
    </ligand>
</feature>
<evidence type="ECO:0000256" key="5">
    <source>
        <dbReference type="ARBA" id="ARBA00022670"/>
    </source>
</evidence>
<gene>
    <name evidence="8" type="primary">map</name>
    <name evidence="11" type="ORF">IHE50_00250</name>
</gene>
<evidence type="ECO:0000256" key="7">
    <source>
        <dbReference type="ARBA" id="ARBA00022801"/>
    </source>
</evidence>
<feature type="binding site" evidence="8">
    <location>
        <position position="96"/>
    </location>
    <ligand>
        <name>a divalent metal cation</name>
        <dbReference type="ChEBI" id="CHEBI:60240"/>
        <label>2</label>
        <note>catalytic</note>
    </ligand>
</feature>
<dbReference type="InterPro" id="IPR036390">
    <property type="entry name" value="WH_DNA-bd_sf"/>
</dbReference>
<sequence length="296" mass="32798">MNEEEKEKWIKAGRIGKEVREYAVSIVKPDMKLLDLAVKIEERFHSLGAKLAFPPNLSINDIAAHYSPKFDDQLILKKGDILKIDIGASIDGYLSDTAATIVVGDENSPLVDTSREALENVMKIIKPGMDIDVIGEAIEKAIRGRGFSPIVNLGGHGLTQYNVHEGEFIPNVNQSSGKKLRSEGVVAVEPFATTGNGYVIDSAPGEIFMFQSERSVRDKAAREILEYIENEYKTLPFSRRWIVDRFGKVASYALDLLVSSKSLYRFPVLKEESSGIVSQFEHTFLFDKGGVIVTTA</sequence>
<dbReference type="GO" id="GO:0004239">
    <property type="term" value="F:initiator methionyl aminopeptidase activity"/>
    <property type="evidence" value="ECO:0007669"/>
    <property type="project" value="UniProtKB-UniRule"/>
</dbReference>
<dbReference type="InterPro" id="IPR036388">
    <property type="entry name" value="WH-like_DNA-bd_sf"/>
</dbReference>
<dbReference type="Pfam" id="PF00557">
    <property type="entry name" value="Peptidase_M24"/>
    <property type="match status" value="1"/>
</dbReference>
<evidence type="ECO:0000313" key="11">
    <source>
        <dbReference type="EMBL" id="MBE5727838.1"/>
    </source>
</evidence>
<feature type="domain" description="Peptidase M24" evidence="10">
    <location>
        <begin position="11"/>
        <end position="199"/>
    </location>
</feature>
<keyword evidence="6 8" id="KW-0479">Metal-binding</keyword>
<dbReference type="InterPro" id="IPR028595">
    <property type="entry name" value="MetAP_archaeal"/>
</dbReference>
<dbReference type="InterPro" id="IPR001714">
    <property type="entry name" value="Pept_M24_MAP"/>
</dbReference>
<dbReference type="Proteomes" id="UP000763484">
    <property type="component" value="Unassembled WGS sequence"/>
</dbReference>
<evidence type="ECO:0000259" key="10">
    <source>
        <dbReference type="Pfam" id="PF00557"/>
    </source>
</evidence>
<comment type="similarity">
    <text evidence="8">Belongs to the peptidase M24A family. Methionine aminopeptidase archaeal type 2 subfamily.</text>
</comment>
<dbReference type="InterPro" id="IPR002468">
    <property type="entry name" value="Pept_M24A_MAP2"/>
</dbReference>
<feature type="binding site" evidence="8">
    <location>
        <position position="281"/>
    </location>
    <ligand>
        <name>a divalent metal cation</name>
        <dbReference type="ChEBI" id="CHEBI:60240"/>
        <label>1</label>
    </ligand>
</feature>
<comment type="cofactor">
    <cofactor evidence="3">
        <name>Fe(2+)</name>
        <dbReference type="ChEBI" id="CHEBI:29033"/>
    </cofactor>
</comment>
<name>A0A8T3V085_9ARCH</name>
<dbReference type="SUPFAM" id="SSF55920">
    <property type="entry name" value="Creatinase/aminopeptidase"/>
    <property type="match status" value="1"/>
</dbReference>
<dbReference type="HAMAP" id="MF_01975">
    <property type="entry name" value="MetAP_2_arc"/>
    <property type="match status" value="1"/>
</dbReference>
<dbReference type="InterPro" id="IPR050247">
    <property type="entry name" value="Met_Aminopeptidase_Type2"/>
</dbReference>
<dbReference type="EMBL" id="JADFAQ010000007">
    <property type="protein sequence ID" value="MBE5727838.1"/>
    <property type="molecule type" value="Genomic_DNA"/>
</dbReference>
<evidence type="ECO:0000313" key="12">
    <source>
        <dbReference type="Proteomes" id="UP000763484"/>
    </source>
</evidence>
<proteinExistence type="inferred from homology"/>
<dbReference type="AlphaFoldDB" id="A0A8T3V085"/>
<comment type="caution">
    <text evidence="11">The sequence shown here is derived from an EMBL/GenBank/DDBJ whole genome shotgun (WGS) entry which is preliminary data.</text>
</comment>
<dbReference type="GO" id="GO:0005737">
    <property type="term" value="C:cytoplasm"/>
    <property type="evidence" value="ECO:0007669"/>
    <property type="project" value="TreeGrafter"/>
</dbReference>
<comment type="catalytic activity">
    <reaction evidence="1 8 9">
        <text>Release of N-terminal amino acids, preferentially methionine, from peptides and arylamides.</text>
        <dbReference type="EC" id="3.4.11.18"/>
    </reaction>
</comment>
<dbReference type="GO" id="GO:0006508">
    <property type="term" value="P:proteolysis"/>
    <property type="evidence" value="ECO:0007669"/>
    <property type="project" value="UniProtKB-KW"/>
</dbReference>
<dbReference type="InterPro" id="IPR000994">
    <property type="entry name" value="Pept_M24"/>
</dbReference>
<evidence type="ECO:0000256" key="2">
    <source>
        <dbReference type="ARBA" id="ARBA00001936"/>
    </source>
</evidence>
<dbReference type="Gene3D" id="3.90.230.10">
    <property type="entry name" value="Creatinase/methionine aminopeptidase superfamily"/>
    <property type="match status" value="1"/>
</dbReference>
<feature type="binding site" evidence="8">
    <location>
        <position position="96"/>
    </location>
    <ligand>
        <name>a divalent metal cation</name>
        <dbReference type="ChEBI" id="CHEBI:60240"/>
        <label>1</label>
    </ligand>
</feature>
<comment type="function">
    <text evidence="8 9">Removes the N-terminal methionine from nascent proteins. The N-terminal methionine is often cleaved when the second residue in the primary sequence is small and uncharged (Met-Ala-, Cys, Gly, Pro, Ser, Thr, or Val).</text>
</comment>
<comment type="cofactor">
    <cofactor evidence="8">
        <name>Co(2+)</name>
        <dbReference type="ChEBI" id="CHEBI:48828"/>
    </cofactor>
    <cofactor evidence="8">
        <name>Zn(2+)</name>
        <dbReference type="ChEBI" id="CHEBI:29105"/>
    </cofactor>
    <cofactor evidence="8">
        <name>Mn(2+)</name>
        <dbReference type="ChEBI" id="CHEBI:29035"/>
    </cofactor>
    <cofactor evidence="8">
        <name>Fe(2+)</name>
        <dbReference type="ChEBI" id="CHEBI:29033"/>
    </cofactor>
    <text evidence="8">Binds 2 divalent metal cations per subunit. Has a high-affinity and a low affinity metal-binding site. The true nature of the physiological cofactor is under debate. The enzyme is active with cobalt, zinc, manganese or divalent iron ions. Most likely, methionine aminopeptidases function as mononuclear Fe(2+)-metalloproteases under physiological conditions, and the catalytically relevant metal-binding site has been assigned to the histidine-containing high-affinity site.</text>
</comment>
<dbReference type="SUPFAM" id="SSF46785">
    <property type="entry name" value="Winged helix' DNA-binding domain"/>
    <property type="match status" value="1"/>
</dbReference>
<evidence type="ECO:0000256" key="3">
    <source>
        <dbReference type="ARBA" id="ARBA00001954"/>
    </source>
</evidence>
<dbReference type="GO" id="GO:0070006">
    <property type="term" value="F:metalloaminopeptidase activity"/>
    <property type="evidence" value="ECO:0007669"/>
    <property type="project" value="UniProtKB-UniRule"/>
</dbReference>
<organism evidence="11 12">
    <name type="scientific">Candidatus Acidifodinimicrobium mancum</name>
    <dbReference type="NCBI Taxonomy" id="2898728"/>
    <lineage>
        <taxon>Archaea</taxon>
        <taxon>Candidatus Parvarchaeota</taxon>
        <taxon>Candidatus Acidifodinimicrobiaceae</taxon>
        <taxon>Candidatus Acidifodinimicrobium</taxon>
    </lineage>
</organism>
<dbReference type="InterPro" id="IPR036005">
    <property type="entry name" value="Creatinase/aminopeptidase-like"/>
</dbReference>
<dbReference type="PANTHER" id="PTHR45777">
    <property type="entry name" value="METHIONINE AMINOPEPTIDASE 2"/>
    <property type="match status" value="1"/>
</dbReference>
<protein>
    <recommendedName>
        <fullName evidence="8 9">Methionine aminopeptidase</fullName>
        <shortName evidence="8">MAP</shortName>
        <shortName evidence="8">MetAP</shortName>
        <ecNumber evidence="8 9">3.4.11.18</ecNumber>
    </recommendedName>
    <alternativeName>
        <fullName evidence="8">Peptidase M</fullName>
    </alternativeName>
</protein>
<dbReference type="NCBIfam" id="TIGR00501">
    <property type="entry name" value="met_pdase_II"/>
    <property type="match status" value="1"/>
</dbReference>
<keyword evidence="5 8" id="KW-0645">Protease</keyword>
<accession>A0A8T3V085</accession>
<feature type="binding site" evidence="8">
    <location>
        <position position="281"/>
    </location>
    <ligand>
        <name>a divalent metal cation</name>
        <dbReference type="ChEBI" id="CHEBI:60240"/>
        <label>2</label>
        <note>catalytic</note>
    </ligand>
</feature>